<proteinExistence type="predicted"/>
<dbReference type="OrthoDB" id="10659236at2759"/>
<accession>A0A2U1P917</accession>
<evidence type="ECO:0000313" key="2">
    <source>
        <dbReference type="EMBL" id="PWA82238.1"/>
    </source>
</evidence>
<keyword evidence="3" id="KW-1185">Reference proteome</keyword>
<organism evidence="2 3">
    <name type="scientific">Artemisia annua</name>
    <name type="common">Sweet wormwood</name>
    <dbReference type="NCBI Taxonomy" id="35608"/>
    <lineage>
        <taxon>Eukaryota</taxon>
        <taxon>Viridiplantae</taxon>
        <taxon>Streptophyta</taxon>
        <taxon>Embryophyta</taxon>
        <taxon>Tracheophyta</taxon>
        <taxon>Spermatophyta</taxon>
        <taxon>Magnoliopsida</taxon>
        <taxon>eudicotyledons</taxon>
        <taxon>Gunneridae</taxon>
        <taxon>Pentapetalae</taxon>
        <taxon>asterids</taxon>
        <taxon>campanulids</taxon>
        <taxon>Asterales</taxon>
        <taxon>Asteraceae</taxon>
        <taxon>Asteroideae</taxon>
        <taxon>Anthemideae</taxon>
        <taxon>Artemisiinae</taxon>
        <taxon>Artemisia</taxon>
    </lineage>
</organism>
<reference evidence="2 3" key="1">
    <citation type="journal article" date="2018" name="Mol. Plant">
        <title>The genome of Artemisia annua provides insight into the evolution of Asteraceae family and artemisinin biosynthesis.</title>
        <authorList>
            <person name="Shen Q."/>
            <person name="Zhang L."/>
            <person name="Liao Z."/>
            <person name="Wang S."/>
            <person name="Yan T."/>
            <person name="Shi P."/>
            <person name="Liu M."/>
            <person name="Fu X."/>
            <person name="Pan Q."/>
            <person name="Wang Y."/>
            <person name="Lv Z."/>
            <person name="Lu X."/>
            <person name="Zhang F."/>
            <person name="Jiang W."/>
            <person name="Ma Y."/>
            <person name="Chen M."/>
            <person name="Hao X."/>
            <person name="Li L."/>
            <person name="Tang Y."/>
            <person name="Lv G."/>
            <person name="Zhou Y."/>
            <person name="Sun X."/>
            <person name="Brodelius P.E."/>
            <person name="Rose J.K.C."/>
            <person name="Tang K."/>
        </authorList>
    </citation>
    <scope>NUCLEOTIDE SEQUENCE [LARGE SCALE GENOMIC DNA]</scope>
    <source>
        <strain evidence="3">cv. Huhao1</strain>
        <tissue evidence="2">Leaf</tissue>
    </source>
</reference>
<dbReference type="SUPFAM" id="SSF49348">
    <property type="entry name" value="Clathrin adaptor appendage domain"/>
    <property type="match status" value="1"/>
</dbReference>
<comment type="caution">
    <text evidence="2">The sequence shown here is derived from an EMBL/GenBank/DDBJ whole genome shotgun (WGS) entry which is preliminary data.</text>
</comment>
<gene>
    <name evidence="2" type="ORF">CTI12_AA179200</name>
</gene>
<name>A0A2U1P917_ARTAN</name>
<dbReference type="Gene3D" id="2.60.40.1230">
    <property type="match status" value="1"/>
</dbReference>
<feature type="domain" description="GAE" evidence="1">
    <location>
        <begin position="162"/>
        <end position="216"/>
    </location>
</feature>
<dbReference type="EMBL" id="PKPP01001492">
    <property type="protein sequence ID" value="PWA82238.1"/>
    <property type="molecule type" value="Genomic_DNA"/>
</dbReference>
<sequence length="216" mass="25234">MEYVRKLRREGDDVRCTKEDDCRNLAKLIKTLGKRFKEVKDHENFMGIDATNLYCHWIPSQDVPFRYGQVIETIEHDIFFNYAFGQQGIQRVSELPIVDTLTLKFVKNLIQELKKRDYKDPSPSKRIRGIINQSKGSLLLEMQQRSVKFNSIIENPQNIWSALAKRIPVIDESTSSQRRDICRPRSLETTIIEATFRNKSTDAYTNFMFQAAVPKI</sequence>
<dbReference type="STRING" id="35608.A0A2U1P917"/>
<dbReference type="InterPro" id="IPR013041">
    <property type="entry name" value="Clathrin_app_Ig-like_sf"/>
</dbReference>
<evidence type="ECO:0000313" key="3">
    <source>
        <dbReference type="Proteomes" id="UP000245207"/>
    </source>
</evidence>
<dbReference type="InterPro" id="IPR008153">
    <property type="entry name" value="GAE_dom"/>
</dbReference>
<dbReference type="PROSITE" id="PS50180">
    <property type="entry name" value="GAE"/>
    <property type="match status" value="1"/>
</dbReference>
<dbReference type="Proteomes" id="UP000245207">
    <property type="component" value="Unassembled WGS sequence"/>
</dbReference>
<protein>
    <submittedName>
        <fullName evidence="2">Adaptor protein complex AP-1, gamma subunit</fullName>
    </submittedName>
</protein>
<dbReference type="AlphaFoldDB" id="A0A2U1P917"/>
<evidence type="ECO:0000259" key="1">
    <source>
        <dbReference type="PROSITE" id="PS50180"/>
    </source>
</evidence>